<dbReference type="InterPro" id="IPR037066">
    <property type="entry name" value="Plug_dom_sf"/>
</dbReference>
<keyword evidence="5 10" id="KW-0812">Transmembrane</keyword>
<dbReference type="SMART" id="SM00965">
    <property type="entry name" value="STN"/>
    <property type="match status" value="1"/>
</dbReference>
<organism evidence="13 14">
    <name type="scientific">Asticcacaulis benevestitus DSM 16100 = ATCC BAA-896</name>
    <dbReference type="NCBI Taxonomy" id="1121022"/>
    <lineage>
        <taxon>Bacteria</taxon>
        <taxon>Pseudomonadati</taxon>
        <taxon>Pseudomonadota</taxon>
        <taxon>Alphaproteobacteria</taxon>
        <taxon>Caulobacterales</taxon>
        <taxon>Caulobacteraceae</taxon>
        <taxon>Asticcacaulis</taxon>
    </lineage>
</organism>
<evidence type="ECO:0000313" key="14">
    <source>
        <dbReference type="Proteomes" id="UP000017837"/>
    </source>
</evidence>
<dbReference type="EMBL" id="AWGB01000011">
    <property type="protein sequence ID" value="ESQ92669.1"/>
    <property type="molecule type" value="Genomic_DNA"/>
</dbReference>
<comment type="similarity">
    <text evidence="10 11">Belongs to the TonB-dependent receptor family.</text>
</comment>
<dbReference type="AlphaFoldDB" id="V4PZ26"/>
<sequence length="1051" mass="114147">MLLAWPVIALAQKSAPPLDFDVPAQAAATGAAAFGRQAHVQVLISEEAARGRRLRAVQGRYEVDKALRLMLWGSDLRAVQIRPGVYSLVVAAPPNKPLTALPKRRAPKVPSDPAPPQEVIVTGTRIRRPNLTSASPVVSLNRQELVDQGVFNLEEALNRLPQARADSTQFANASDTDGRAKVNLRNLGWQRTLVLLDGQRLLPVEAIDLNLVPKALVRRIDVLTGGASATYGSDAVAGVVNLVLDTSFEGLALTGSYGGFQHTNDASDIRAVAAAYPAITLPKTHVLDGFRSDISLSGGKSFDQGRGHVSVFFGRRDQQAITWGDRDFSACRLIESSGRMDCVVNTIYSEYGRFAVAGGPMNGAVYYGAKDGGGVFAPGSKSADYAYSTREGFGFQRPDQRLSGGLFTRYRWSEALEVYASLLGIDDRTRSLFYPALVRQTVDLNCDNPYMSTSQAQSLCGAYAGTRATVATDVAYQLNGPGSRPLDNRAINKDYRIAFGMKGDLADVWRYDLTFVGSRVYTSLSDNNEVDLTRFARALQVVNVGGAPTCLAKVSGLDPDCVPANIFGYHTVGPAFYDYAYSHYTWASVTQQQVYTAALSGDLTSYGLQSPWADKGVAAAFGLEYRRDSLRHESDQATRDYEGWLSTVGGHYGVAEAYGEVQVPLVSERPLMYALEINAAYRLSRYDNQDDSLPTSRYDIQYRPVKNLLLRATLNNATRAPNISELYSPSYFSINGVLTDPCAGAAPSASQAQCAYTGVTAAQYGHVTDCANACRTYGGGGNPLVRPEKAKTLTYGLVWTPKAGAMLSIDYYRIVVSDFIGYIDPPSAFNACLTRGLSYYCGFVHRDPLTGALSGKGYVGGATQNTYRLYNSGLDVQVAYAQELGRFGRADISLIGTWQGATSFEHSVAEIRVNCAGYFGSPYCYAPQPKWRHNARLTWHTPWRQAALSLNWRHIGATAYAGNSDDPAVNGGVARSTLFAKVQAYNYMDVSAGLRLRRDLSLHLSVNNLFDLTPPITPSTNVDGTTNNPNTWAGTYDALGRALMLSFDLKL</sequence>
<dbReference type="InterPro" id="IPR039426">
    <property type="entry name" value="TonB-dep_rcpt-like"/>
</dbReference>
<keyword evidence="7 11" id="KW-0798">TonB box</keyword>
<name>V4PZ26_9CAUL</name>
<evidence type="ECO:0000256" key="11">
    <source>
        <dbReference type="RuleBase" id="RU003357"/>
    </source>
</evidence>
<evidence type="ECO:0000259" key="12">
    <source>
        <dbReference type="SMART" id="SM00965"/>
    </source>
</evidence>
<dbReference type="PANTHER" id="PTHR47234">
    <property type="match status" value="1"/>
</dbReference>
<keyword evidence="2 10" id="KW-0813">Transport</keyword>
<dbReference type="Pfam" id="PF00593">
    <property type="entry name" value="TonB_dep_Rec_b-barrel"/>
    <property type="match status" value="1"/>
</dbReference>
<evidence type="ECO:0000256" key="6">
    <source>
        <dbReference type="ARBA" id="ARBA00023004"/>
    </source>
</evidence>
<keyword evidence="4" id="KW-0410">Iron transport</keyword>
<dbReference type="PATRIC" id="fig|1121022.4.peg.1516"/>
<dbReference type="Pfam" id="PF07715">
    <property type="entry name" value="Plug"/>
    <property type="match status" value="1"/>
</dbReference>
<dbReference type="InterPro" id="IPR036942">
    <property type="entry name" value="Beta-barrel_TonB_sf"/>
</dbReference>
<reference evidence="13 14" key="1">
    <citation type="journal article" date="2014" name="Nature">
        <title>Sequential evolution of bacterial morphology by co-option of a developmental regulator.</title>
        <authorList>
            <person name="Jiang C."/>
            <person name="Brown P.J."/>
            <person name="Ducret A."/>
            <person name="Brun Y.V."/>
        </authorList>
    </citation>
    <scope>NUCLEOTIDE SEQUENCE [LARGE SCALE GENOMIC DNA]</scope>
    <source>
        <strain evidence="13 14">DSM 16100</strain>
    </source>
</reference>
<gene>
    <name evidence="13" type="ORF">ABENE_07565</name>
</gene>
<comment type="caution">
    <text evidence="13">The sequence shown here is derived from an EMBL/GenBank/DDBJ whole genome shotgun (WGS) entry which is preliminary data.</text>
</comment>
<evidence type="ECO:0000313" key="13">
    <source>
        <dbReference type="EMBL" id="ESQ92669.1"/>
    </source>
</evidence>
<keyword evidence="14" id="KW-1185">Reference proteome</keyword>
<dbReference type="Gene3D" id="2.40.170.20">
    <property type="entry name" value="TonB-dependent receptor, beta-barrel domain"/>
    <property type="match status" value="1"/>
</dbReference>
<evidence type="ECO:0000256" key="8">
    <source>
        <dbReference type="ARBA" id="ARBA00023136"/>
    </source>
</evidence>
<evidence type="ECO:0000256" key="3">
    <source>
        <dbReference type="ARBA" id="ARBA00022452"/>
    </source>
</evidence>
<evidence type="ECO:0000256" key="4">
    <source>
        <dbReference type="ARBA" id="ARBA00022496"/>
    </source>
</evidence>
<evidence type="ECO:0000256" key="10">
    <source>
        <dbReference type="PROSITE-ProRule" id="PRU01360"/>
    </source>
</evidence>
<evidence type="ECO:0000256" key="9">
    <source>
        <dbReference type="ARBA" id="ARBA00023237"/>
    </source>
</evidence>
<dbReference type="GO" id="GO:0006826">
    <property type="term" value="P:iron ion transport"/>
    <property type="evidence" value="ECO:0007669"/>
    <property type="project" value="UniProtKB-KW"/>
</dbReference>
<protein>
    <recommendedName>
        <fullName evidence="12">Secretin/TonB short N-terminal domain-containing protein</fullName>
    </recommendedName>
</protein>
<dbReference type="Gene3D" id="3.55.50.30">
    <property type="match status" value="1"/>
</dbReference>
<dbReference type="SUPFAM" id="SSF56935">
    <property type="entry name" value="Porins"/>
    <property type="match status" value="1"/>
</dbReference>
<dbReference type="eggNOG" id="COG4206">
    <property type="taxonomic scope" value="Bacteria"/>
</dbReference>
<feature type="domain" description="Secretin/TonB short N-terminal" evidence="12">
    <location>
        <begin position="40"/>
        <end position="91"/>
    </location>
</feature>
<accession>V4PZ26</accession>
<dbReference type="InterPro" id="IPR000531">
    <property type="entry name" value="Beta-barrel_TonB"/>
</dbReference>
<keyword evidence="9 10" id="KW-0998">Cell outer membrane</keyword>
<dbReference type="PANTHER" id="PTHR47234:SF2">
    <property type="entry name" value="TONB-DEPENDENT RECEPTOR"/>
    <property type="match status" value="1"/>
</dbReference>
<dbReference type="PROSITE" id="PS52016">
    <property type="entry name" value="TONB_DEPENDENT_REC_3"/>
    <property type="match status" value="1"/>
</dbReference>
<dbReference type="Proteomes" id="UP000017837">
    <property type="component" value="Unassembled WGS sequence"/>
</dbReference>
<dbReference type="GO" id="GO:0009279">
    <property type="term" value="C:cell outer membrane"/>
    <property type="evidence" value="ECO:0007669"/>
    <property type="project" value="UniProtKB-SubCell"/>
</dbReference>
<evidence type="ECO:0000256" key="7">
    <source>
        <dbReference type="ARBA" id="ARBA00023077"/>
    </source>
</evidence>
<evidence type="ECO:0000256" key="1">
    <source>
        <dbReference type="ARBA" id="ARBA00004571"/>
    </source>
</evidence>
<evidence type="ECO:0000256" key="5">
    <source>
        <dbReference type="ARBA" id="ARBA00022692"/>
    </source>
</evidence>
<keyword evidence="3 10" id="KW-1134">Transmembrane beta strand</keyword>
<evidence type="ECO:0000256" key="2">
    <source>
        <dbReference type="ARBA" id="ARBA00022448"/>
    </source>
</evidence>
<dbReference type="Gene3D" id="2.170.130.10">
    <property type="entry name" value="TonB-dependent receptor, plug domain"/>
    <property type="match status" value="1"/>
</dbReference>
<dbReference type="InterPro" id="IPR012910">
    <property type="entry name" value="Plug_dom"/>
</dbReference>
<comment type="subcellular location">
    <subcellularLocation>
        <location evidence="1 10">Cell outer membrane</location>
        <topology evidence="1 10">Multi-pass membrane protein</topology>
    </subcellularLocation>
</comment>
<keyword evidence="6" id="KW-0408">Iron</keyword>
<keyword evidence="4" id="KW-0406">Ion transport</keyword>
<keyword evidence="8 10" id="KW-0472">Membrane</keyword>
<dbReference type="eggNOG" id="COG4771">
    <property type="taxonomic scope" value="Bacteria"/>
</dbReference>
<dbReference type="STRING" id="1121022.GCA_000376105_02902"/>
<dbReference type="InterPro" id="IPR011662">
    <property type="entry name" value="Secretin/TonB_short_N"/>
</dbReference>
<proteinExistence type="inferred from homology"/>